<feature type="compositionally biased region" description="Basic and acidic residues" evidence="1">
    <location>
        <begin position="371"/>
        <end position="384"/>
    </location>
</feature>
<evidence type="ECO:0000313" key="3">
    <source>
        <dbReference type="Proteomes" id="UP000526734"/>
    </source>
</evidence>
<organism evidence="2 3">
    <name type="scientific">Amycolatopsis dendrobii</name>
    <dbReference type="NCBI Taxonomy" id="2760662"/>
    <lineage>
        <taxon>Bacteria</taxon>
        <taxon>Bacillati</taxon>
        <taxon>Actinomycetota</taxon>
        <taxon>Actinomycetes</taxon>
        <taxon>Pseudonocardiales</taxon>
        <taxon>Pseudonocardiaceae</taxon>
        <taxon>Amycolatopsis</taxon>
    </lineage>
</organism>
<feature type="compositionally biased region" description="Gly residues" evidence="1">
    <location>
        <begin position="187"/>
        <end position="209"/>
    </location>
</feature>
<evidence type="ECO:0000256" key="1">
    <source>
        <dbReference type="SAM" id="MobiDB-lite"/>
    </source>
</evidence>
<dbReference type="EMBL" id="JACGZW010000007">
    <property type="protein sequence ID" value="MBB1155926.1"/>
    <property type="molecule type" value="Genomic_DNA"/>
</dbReference>
<dbReference type="AlphaFoldDB" id="A0A7W3VZF4"/>
<comment type="caution">
    <text evidence="2">The sequence shown here is derived from an EMBL/GenBank/DDBJ whole genome shotgun (WGS) entry which is preliminary data.</text>
</comment>
<dbReference type="Gene3D" id="1.20.1260.20">
    <property type="entry name" value="PPE superfamily"/>
    <property type="match status" value="1"/>
</dbReference>
<name>A0A7W3VZF4_9PSEU</name>
<sequence length="408" mass="39590">MAVTGHDIYNQLHSPGDTTGLDAMGGGCGDLKSIHNAVAAKLTESQAALNSFWKGQAAETGKAGLAPLIATSHIAAEKMDSMQKSIAEQSAAFNYVKNAVVPVAETRPDDQKLSDYVSLGASDDEIAAAEFDDKTKKNVEAYGQYQLSTDPRTQTMPMDYPAAHDPDVSSTGITPDQPTPGTATGRIGSGIGHHSSGGGSSHNYGGGYSSGPSAYSAPPGAAGMQAPPPPGHGGVVTPPVSPPNDSTRAAWADPTPPPSTPPTWQPPSSSPVGGNPGTGGVNGGFGPVSGFGGGFGPTAGGSGSGGFGPGGSGSGGAGSSAGPRGVGGGTGAGALGESAGAARPGAGGAGAAGAKGQPGMGGMGGGGKGGKGPEDEEHQRKILLAEEDPDSIFGGYDGNRPTPPVIGA</sequence>
<accession>A0A7W3VZF4</accession>
<proteinExistence type="predicted"/>
<dbReference type="InterPro" id="IPR038332">
    <property type="entry name" value="PPE_sf"/>
</dbReference>
<keyword evidence="3" id="KW-1185">Reference proteome</keyword>
<feature type="compositionally biased region" description="Pro residues" evidence="1">
    <location>
        <begin position="254"/>
        <end position="269"/>
    </location>
</feature>
<dbReference type="Proteomes" id="UP000526734">
    <property type="component" value="Unassembled WGS sequence"/>
</dbReference>
<feature type="compositionally biased region" description="Low complexity" evidence="1">
    <location>
        <begin position="210"/>
        <end position="225"/>
    </location>
</feature>
<gene>
    <name evidence="2" type="ORF">H4281_22490</name>
</gene>
<evidence type="ECO:0000313" key="2">
    <source>
        <dbReference type="EMBL" id="MBB1155926.1"/>
    </source>
</evidence>
<dbReference type="RefSeq" id="WP_182892898.1">
    <property type="nucleotide sequence ID" value="NZ_JACGZW010000007.1"/>
</dbReference>
<evidence type="ECO:0008006" key="4">
    <source>
        <dbReference type="Google" id="ProtNLM"/>
    </source>
</evidence>
<feature type="compositionally biased region" description="Gly residues" evidence="1">
    <location>
        <begin position="345"/>
        <end position="370"/>
    </location>
</feature>
<reference evidence="2 3" key="1">
    <citation type="submission" date="2020-08" db="EMBL/GenBank/DDBJ databases">
        <title>Amycolatopsis sp. nov. DR6-1 isolated from Dendrobium heterocarpum.</title>
        <authorList>
            <person name="Tedsree N."/>
            <person name="Kuncharoen N."/>
            <person name="Likhitwitayawuid K."/>
            <person name="Tanasupawat S."/>
        </authorList>
    </citation>
    <scope>NUCLEOTIDE SEQUENCE [LARGE SCALE GENOMIC DNA]</scope>
    <source>
        <strain evidence="2 3">DR6-1</strain>
    </source>
</reference>
<feature type="compositionally biased region" description="Polar residues" evidence="1">
    <location>
        <begin position="145"/>
        <end position="156"/>
    </location>
</feature>
<protein>
    <recommendedName>
        <fullName evidence="4">PPE family protein</fullName>
    </recommendedName>
</protein>
<feature type="compositionally biased region" description="Polar residues" evidence="1">
    <location>
        <begin position="168"/>
        <end position="182"/>
    </location>
</feature>
<dbReference type="SUPFAM" id="SSF140459">
    <property type="entry name" value="PE/PPE dimer-like"/>
    <property type="match status" value="1"/>
</dbReference>
<feature type="region of interest" description="Disordered" evidence="1">
    <location>
        <begin position="144"/>
        <end position="408"/>
    </location>
</feature>
<feature type="compositionally biased region" description="Gly residues" evidence="1">
    <location>
        <begin position="274"/>
        <end position="334"/>
    </location>
</feature>
<feature type="compositionally biased region" description="Low complexity" evidence="1">
    <location>
        <begin position="335"/>
        <end position="344"/>
    </location>
</feature>